<accession>A0A317Y644</accession>
<reference evidence="2" key="1">
    <citation type="journal article" date="2018" name="Nat. Genet.">
        <title>Extensive intraspecific gene order and gene structural variations between Mo17 and other maize genomes.</title>
        <authorList>
            <person name="Sun S."/>
            <person name="Zhou Y."/>
            <person name="Chen J."/>
            <person name="Shi J."/>
            <person name="Zhao H."/>
            <person name="Zhao H."/>
            <person name="Song W."/>
            <person name="Zhang M."/>
            <person name="Cui Y."/>
            <person name="Dong X."/>
            <person name="Liu H."/>
            <person name="Ma X."/>
            <person name="Jiao Y."/>
            <person name="Wang B."/>
            <person name="Wei X."/>
            <person name="Stein J.C."/>
            <person name="Glaubitz J.C."/>
            <person name="Lu F."/>
            <person name="Yu G."/>
            <person name="Liang C."/>
            <person name="Fengler K."/>
            <person name="Li B."/>
            <person name="Rafalski A."/>
            <person name="Schnable P.S."/>
            <person name="Ware D.H."/>
            <person name="Buckler E.S."/>
            <person name="Lai J."/>
        </authorList>
    </citation>
    <scope>NUCLEOTIDE SEQUENCE [LARGE SCALE GENOMIC DNA]</scope>
    <source>
        <tissue evidence="2">Seedling</tissue>
    </source>
</reference>
<evidence type="ECO:0000256" key="1">
    <source>
        <dbReference type="SAM" id="SignalP"/>
    </source>
</evidence>
<sequence length="135" mass="14339">MPTRIGKLMSRAMQNMSLSLVVLRATTANDGNCAPPPPPAAVLPAPHMVRCAVAAAHEQLPPARKDGSGDNEAGVGLVLNFSSTHAVPSARHLATVFSRFGPVKEQCATNGWKAERNNQTSGQSSKFVLSFMDWT</sequence>
<proteinExistence type="predicted"/>
<dbReference type="EMBL" id="NCVQ01000001">
    <property type="protein sequence ID" value="PWZ53261.1"/>
    <property type="molecule type" value="Genomic_DNA"/>
</dbReference>
<organism evidence="2">
    <name type="scientific">Zea mays</name>
    <name type="common">Maize</name>
    <dbReference type="NCBI Taxonomy" id="4577"/>
    <lineage>
        <taxon>Eukaryota</taxon>
        <taxon>Viridiplantae</taxon>
        <taxon>Streptophyta</taxon>
        <taxon>Embryophyta</taxon>
        <taxon>Tracheophyta</taxon>
        <taxon>Spermatophyta</taxon>
        <taxon>Magnoliopsida</taxon>
        <taxon>Liliopsida</taxon>
        <taxon>Poales</taxon>
        <taxon>Poaceae</taxon>
        <taxon>PACMAD clade</taxon>
        <taxon>Panicoideae</taxon>
        <taxon>Andropogonodae</taxon>
        <taxon>Andropogoneae</taxon>
        <taxon>Tripsacinae</taxon>
        <taxon>Zea</taxon>
    </lineage>
</organism>
<feature type="chain" id="PRO_5016433573" description="Secreted protein" evidence="1">
    <location>
        <begin position="29"/>
        <end position="135"/>
    </location>
</feature>
<keyword evidence="1" id="KW-0732">Signal</keyword>
<name>A0A317Y644_MAIZE</name>
<dbReference type="AlphaFoldDB" id="A0A317Y644"/>
<evidence type="ECO:0000313" key="2">
    <source>
        <dbReference type="EMBL" id="PWZ53261.1"/>
    </source>
</evidence>
<feature type="signal peptide" evidence="1">
    <location>
        <begin position="1"/>
        <end position="28"/>
    </location>
</feature>
<protein>
    <recommendedName>
        <fullName evidence="3">Secreted protein</fullName>
    </recommendedName>
</protein>
<gene>
    <name evidence="2" type="ORF">Zm00014a_035421</name>
</gene>
<comment type="caution">
    <text evidence="2">The sequence shown here is derived from an EMBL/GenBank/DDBJ whole genome shotgun (WGS) entry which is preliminary data.</text>
</comment>
<evidence type="ECO:0008006" key="3">
    <source>
        <dbReference type="Google" id="ProtNLM"/>
    </source>
</evidence>
<dbReference type="Proteomes" id="UP000251960">
    <property type="component" value="Chromosome 1"/>
</dbReference>
<dbReference type="ExpressionAtlas" id="A0A317Y644">
    <property type="expression patterns" value="baseline and differential"/>
</dbReference>